<keyword evidence="2" id="KW-1185">Reference proteome</keyword>
<evidence type="ECO:0000313" key="1">
    <source>
        <dbReference type="EMBL" id="KFO30290.1"/>
    </source>
</evidence>
<sequence length="209" mass="23388">MLPNATTLPGGRLAGALRCVLTAHSLRLPPCNFRVFLKVKTTTKGKRCESVRDIEAAVVRQLKSLRKEDSRAAAASGRHQQIVSLQRHRVLFQTPGPCPKSRQSRPNCTSCLSLSRSLLRSQWAPETTDLTKTILRPESKLRFLTPDRLRVVNAEMVTQQPTLPPGLLTCAALWSLRFCSCLRQLQSSGWFLKPRMRMLGRLALPTAPH</sequence>
<proteinExistence type="predicted"/>
<evidence type="ECO:0000313" key="2">
    <source>
        <dbReference type="Proteomes" id="UP000028990"/>
    </source>
</evidence>
<gene>
    <name evidence="1" type="ORF">H920_08321</name>
</gene>
<dbReference type="AlphaFoldDB" id="A0A091DJ52"/>
<dbReference type="Proteomes" id="UP000028990">
    <property type="component" value="Unassembled WGS sequence"/>
</dbReference>
<name>A0A091DJ52_FUKDA</name>
<reference evidence="1 2" key="1">
    <citation type="submission" date="2013-11" db="EMBL/GenBank/DDBJ databases">
        <title>The Damaraland mole rat (Fukomys damarensis) genome and evolution of African mole rats.</title>
        <authorList>
            <person name="Gladyshev V.N."/>
            <person name="Fang X."/>
        </authorList>
    </citation>
    <scope>NUCLEOTIDE SEQUENCE [LARGE SCALE GENOMIC DNA]</scope>
    <source>
        <tissue evidence="1">Liver</tissue>
    </source>
</reference>
<protein>
    <submittedName>
        <fullName evidence="1">Uncharacterized protein</fullName>
    </submittedName>
</protein>
<organism evidence="1 2">
    <name type="scientific">Fukomys damarensis</name>
    <name type="common">Damaraland mole rat</name>
    <name type="synonym">Cryptomys damarensis</name>
    <dbReference type="NCBI Taxonomy" id="885580"/>
    <lineage>
        <taxon>Eukaryota</taxon>
        <taxon>Metazoa</taxon>
        <taxon>Chordata</taxon>
        <taxon>Craniata</taxon>
        <taxon>Vertebrata</taxon>
        <taxon>Euteleostomi</taxon>
        <taxon>Mammalia</taxon>
        <taxon>Eutheria</taxon>
        <taxon>Euarchontoglires</taxon>
        <taxon>Glires</taxon>
        <taxon>Rodentia</taxon>
        <taxon>Hystricomorpha</taxon>
        <taxon>Bathyergidae</taxon>
        <taxon>Fukomys</taxon>
    </lineage>
</organism>
<dbReference type="EMBL" id="KN122458">
    <property type="protein sequence ID" value="KFO30290.1"/>
    <property type="molecule type" value="Genomic_DNA"/>
</dbReference>
<accession>A0A091DJ52</accession>